<comment type="caution">
    <text evidence="10">The sequence shown here is derived from an EMBL/GenBank/DDBJ whole genome shotgun (WGS) entry which is preliminary data.</text>
</comment>
<reference evidence="10" key="2">
    <citation type="submission" date="2020-09" db="EMBL/GenBank/DDBJ databases">
        <authorList>
            <person name="Sun Q."/>
            <person name="Zhou Y."/>
        </authorList>
    </citation>
    <scope>NUCLEOTIDE SEQUENCE</scope>
    <source>
        <strain evidence="10">CGMCC 1.10998</strain>
    </source>
</reference>
<dbReference type="AlphaFoldDB" id="A0A916UQY1"/>
<keyword evidence="2" id="KW-0520">NAD</keyword>
<accession>A0A916UQY1</accession>
<evidence type="ECO:0000313" key="11">
    <source>
        <dbReference type="Proteomes" id="UP000637423"/>
    </source>
</evidence>
<keyword evidence="1" id="KW-0378">Hydrolase</keyword>
<dbReference type="InterPro" id="IPR041486">
    <property type="entry name" value="ThsA_STALD"/>
</dbReference>
<evidence type="ECO:0000313" key="10">
    <source>
        <dbReference type="EMBL" id="GGC83533.1"/>
    </source>
</evidence>
<keyword evidence="3" id="KW-0051">Antiviral defense</keyword>
<evidence type="ECO:0000256" key="3">
    <source>
        <dbReference type="ARBA" id="ARBA00023118"/>
    </source>
</evidence>
<dbReference type="Proteomes" id="UP000637423">
    <property type="component" value="Unassembled WGS sequence"/>
</dbReference>
<evidence type="ECO:0000256" key="8">
    <source>
        <dbReference type="PROSITE-ProRule" id="PRU00236"/>
    </source>
</evidence>
<sequence length="477" mass="54554">MKFDKSIEAFIKDFVKDLTEKNVAIFAGAGMSKSVGYVDWPSLLTDIADELGLRIDREHDLISLAQYHVNHRGNKAGITKKILEEFSHQAEASETHRILARLPIPTYWTTNYDTVIEDSLKQAFKVADVKHQVKQLATTRPKRDVVVYKMHGDVHSPADAIIAKEQYESYYRTHEAFITALSGDLISKTFLFIGFSFTDPNLDYVLSRLNAQPVDRQHYCFMKKEVKVEGDDDDIFNYKVRKQDLRIADLKRYKISTLLIDDYPVIVDVLREIEYRFRKKTIFVSGSAEEYGNWDRLAAQKFVHSLSKGLVTSGHRVVNGFGWGVGSAVINGALEAVYENPERYSEDQLIIRPFPQYETGGKKLQDMWEEYRQRMIALAGVAIFVFGNKLDEKKNIVLAGGVTREFEIAVQQGLVPIPIGATEYISRKLYEAIEVDPKKFYGELDWIFPLVKELATIKAEADDIVKKVIHIVQQLNR</sequence>
<evidence type="ECO:0000256" key="6">
    <source>
        <dbReference type="ARBA" id="ARBA00035033"/>
    </source>
</evidence>
<evidence type="ECO:0000256" key="7">
    <source>
        <dbReference type="ARBA" id="ARBA00047575"/>
    </source>
</evidence>
<evidence type="ECO:0000256" key="4">
    <source>
        <dbReference type="ARBA" id="ARBA00034327"/>
    </source>
</evidence>
<feature type="domain" description="Deacetylase sirtuin-type" evidence="9">
    <location>
        <begin position="1"/>
        <end position="280"/>
    </location>
</feature>
<comment type="caution">
    <text evidence="8">Lacks conserved residue(s) required for the propagation of feature annotation.</text>
</comment>
<evidence type="ECO:0000256" key="5">
    <source>
        <dbReference type="ARBA" id="ARBA00035014"/>
    </source>
</evidence>
<reference evidence="10" key="1">
    <citation type="journal article" date="2014" name="Int. J. Syst. Evol. Microbiol.">
        <title>Complete genome sequence of Corynebacterium casei LMG S-19264T (=DSM 44701T), isolated from a smear-ripened cheese.</title>
        <authorList>
            <consortium name="US DOE Joint Genome Institute (JGI-PGF)"/>
            <person name="Walter F."/>
            <person name="Albersmeier A."/>
            <person name="Kalinowski J."/>
            <person name="Ruckert C."/>
        </authorList>
    </citation>
    <scope>NUCLEOTIDE SEQUENCE</scope>
    <source>
        <strain evidence="10">CGMCC 1.10998</strain>
    </source>
</reference>
<comment type="catalytic activity">
    <reaction evidence="7">
        <text>NAD(+) + H2O = ADP-D-ribose + nicotinamide + H(+)</text>
        <dbReference type="Rhea" id="RHEA:16301"/>
        <dbReference type="ChEBI" id="CHEBI:15377"/>
        <dbReference type="ChEBI" id="CHEBI:15378"/>
        <dbReference type="ChEBI" id="CHEBI:17154"/>
        <dbReference type="ChEBI" id="CHEBI:57540"/>
        <dbReference type="ChEBI" id="CHEBI:57967"/>
        <dbReference type="EC" id="3.2.2.5"/>
    </reaction>
    <physiologicalReaction direction="left-to-right" evidence="7">
        <dbReference type="Rhea" id="RHEA:16302"/>
    </physiologicalReaction>
</comment>
<dbReference type="EMBL" id="BMED01000003">
    <property type="protein sequence ID" value="GGC83533.1"/>
    <property type="molecule type" value="Genomic_DNA"/>
</dbReference>
<evidence type="ECO:0000259" key="9">
    <source>
        <dbReference type="PROSITE" id="PS50305"/>
    </source>
</evidence>
<dbReference type="RefSeq" id="WP_188567248.1">
    <property type="nucleotide sequence ID" value="NZ_BMED01000003.1"/>
</dbReference>
<dbReference type="Pfam" id="PF13289">
    <property type="entry name" value="SIR2_2"/>
    <property type="match status" value="1"/>
</dbReference>
<proteinExistence type="inferred from homology"/>
<protein>
    <recommendedName>
        <fullName evidence="6">NAD(+) hydrolase ThsA</fullName>
        <ecNumber evidence="4">3.2.2.5</ecNumber>
    </recommendedName>
</protein>
<keyword evidence="11" id="KW-1185">Reference proteome</keyword>
<dbReference type="PROSITE" id="PS50305">
    <property type="entry name" value="SIRTUIN"/>
    <property type="match status" value="1"/>
</dbReference>
<evidence type="ECO:0000256" key="2">
    <source>
        <dbReference type="ARBA" id="ARBA00023027"/>
    </source>
</evidence>
<dbReference type="EC" id="3.2.2.5" evidence="4"/>
<dbReference type="Pfam" id="PF18185">
    <property type="entry name" value="STALD"/>
    <property type="match status" value="1"/>
</dbReference>
<dbReference type="GO" id="GO:0051607">
    <property type="term" value="P:defense response to virus"/>
    <property type="evidence" value="ECO:0007669"/>
    <property type="project" value="UniProtKB-KW"/>
</dbReference>
<gene>
    <name evidence="10" type="ORF">GCM10011396_33680</name>
</gene>
<dbReference type="GO" id="GO:0003953">
    <property type="term" value="F:NAD+ nucleosidase activity"/>
    <property type="evidence" value="ECO:0007669"/>
    <property type="project" value="UniProtKB-EC"/>
</dbReference>
<name>A0A916UQY1_9BURK</name>
<comment type="similarity">
    <text evidence="5">Belongs to the soluble Thoeris ThsA family.</text>
</comment>
<dbReference type="InterPro" id="IPR026590">
    <property type="entry name" value="Ssirtuin_cat_dom"/>
</dbReference>
<dbReference type="SUPFAM" id="SSF52467">
    <property type="entry name" value="DHS-like NAD/FAD-binding domain"/>
    <property type="match status" value="1"/>
</dbReference>
<evidence type="ECO:0000256" key="1">
    <source>
        <dbReference type="ARBA" id="ARBA00022801"/>
    </source>
</evidence>
<dbReference type="InterPro" id="IPR029035">
    <property type="entry name" value="DHS-like_NAD/FAD-binding_dom"/>
</dbReference>
<organism evidence="10 11">
    <name type="scientific">Undibacterium terreum</name>
    <dbReference type="NCBI Taxonomy" id="1224302"/>
    <lineage>
        <taxon>Bacteria</taxon>
        <taxon>Pseudomonadati</taxon>
        <taxon>Pseudomonadota</taxon>
        <taxon>Betaproteobacteria</taxon>
        <taxon>Burkholderiales</taxon>
        <taxon>Oxalobacteraceae</taxon>
        <taxon>Undibacterium</taxon>
    </lineage>
</organism>
<dbReference type="CDD" id="cd01406">
    <property type="entry name" value="SIR2-like"/>
    <property type="match status" value="1"/>
</dbReference>